<sequence length="178" mass="20669">MAFSPHVELSAWAIVSFALAMWSFALLILTAPKRHLEVREYRDDFPPVYPLALENVIVMPEDTTHYQIYATDGSREWETQFPSDSDHVELGPQNRTFQLTVFHELRCLGLIRDAVAAQSFGEDPKRLHNCFNYLRELILCRADVTLEEVLDEQHSVNHMFPHVCRDWEALYTAIRNHG</sequence>
<feature type="transmembrane region" description="Helical" evidence="4">
    <location>
        <begin position="12"/>
        <end position="32"/>
    </location>
</feature>
<dbReference type="Pfam" id="PF11807">
    <property type="entry name" value="UstYa"/>
    <property type="match status" value="1"/>
</dbReference>
<keyword evidence="4" id="KW-1133">Transmembrane helix</keyword>
<dbReference type="Proteomes" id="UP000757232">
    <property type="component" value="Unassembled WGS sequence"/>
</dbReference>
<keyword evidence="4" id="KW-0812">Transmembrane</keyword>
<accession>A0A9Q5HX22</accession>
<gene>
    <name evidence="5" type="ORF">A7U60_g5354</name>
</gene>
<keyword evidence="4" id="KW-0472">Membrane</keyword>
<evidence type="ECO:0000313" key="5">
    <source>
        <dbReference type="EMBL" id="OCB87449.1"/>
    </source>
</evidence>
<comment type="pathway">
    <text evidence="1">Mycotoxin biosynthesis.</text>
</comment>
<evidence type="ECO:0000256" key="1">
    <source>
        <dbReference type="ARBA" id="ARBA00004685"/>
    </source>
</evidence>
<dbReference type="GO" id="GO:0016491">
    <property type="term" value="F:oxidoreductase activity"/>
    <property type="evidence" value="ECO:0007669"/>
    <property type="project" value="UniProtKB-KW"/>
</dbReference>
<evidence type="ECO:0000256" key="4">
    <source>
        <dbReference type="SAM" id="Phobius"/>
    </source>
</evidence>
<reference evidence="5" key="1">
    <citation type="submission" date="2016-06" db="EMBL/GenBank/DDBJ databases">
        <title>Draft Genome sequence of the fungus Inonotus baumii.</title>
        <authorList>
            <person name="Zhu H."/>
            <person name="Lin W."/>
        </authorList>
    </citation>
    <scope>NUCLEOTIDE SEQUENCE</scope>
    <source>
        <strain evidence="5">821</strain>
    </source>
</reference>
<comment type="similarity">
    <text evidence="3">Belongs to the ustYa family.</text>
</comment>
<dbReference type="EMBL" id="LNZH02000191">
    <property type="protein sequence ID" value="OCB87449.1"/>
    <property type="molecule type" value="Genomic_DNA"/>
</dbReference>
<evidence type="ECO:0000256" key="2">
    <source>
        <dbReference type="ARBA" id="ARBA00023002"/>
    </source>
</evidence>
<proteinExistence type="inferred from homology"/>
<dbReference type="InterPro" id="IPR021765">
    <property type="entry name" value="UstYa-like"/>
</dbReference>
<dbReference type="PANTHER" id="PTHR33365:SF11">
    <property type="entry name" value="TAT PATHWAY SIGNAL SEQUENCE"/>
    <property type="match status" value="1"/>
</dbReference>
<dbReference type="PANTHER" id="PTHR33365">
    <property type="entry name" value="YALI0B05434P"/>
    <property type="match status" value="1"/>
</dbReference>
<dbReference type="AlphaFoldDB" id="A0A9Q5HX22"/>
<evidence type="ECO:0000256" key="3">
    <source>
        <dbReference type="ARBA" id="ARBA00035112"/>
    </source>
</evidence>
<comment type="caution">
    <text evidence="5">The sequence shown here is derived from an EMBL/GenBank/DDBJ whole genome shotgun (WGS) entry which is preliminary data.</text>
</comment>
<keyword evidence="6" id="KW-1185">Reference proteome</keyword>
<protein>
    <submittedName>
        <fullName evidence="5">Uncharacterized protein</fullName>
    </submittedName>
</protein>
<organism evidence="5 6">
    <name type="scientific">Sanghuangporus baumii</name>
    <name type="common">Phellinus baumii</name>
    <dbReference type="NCBI Taxonomy" id="108892"/>
    <lineage>
        <taxon>Eukaryota</taxon>
        <taxon>Fungi</taxon>
        <taxon>Dikarya</taxon>
        <taxon>Basidiomycota</taxon>
        <taxon>Agaricomycotina</taxon>
        <taxon>Agaricomycetes</taxon>
        <taxon>Hymenochaetales</taxon>
        <taxon>Hymenochaetaceae</taxon>
        <taxon>Sanghuangporus</taxon>
    </lineage>
</organism>
<name>A0A9Q5HX22_SANBA</name>
<dbReference type="GO" id="GO:0043386">
    <property type="term" value="P:mycotoxin biosynthetic process"/>
    <property type="evidence" value="ECO:0007669"/>
    <property type="project" value="InterPro"/>
</dbReference>
<dbReference type="OrthoDB" id="3687641at2759"/>
<keyword evidence="2" id="KW-0560">Oxidoreductase</keyword>
<evidence type="ECO:0000313" key="6">
    <source>
        <dbReference type="Proteomes" id="UP000757232"/>
    </source>
</evidence>